<dbReference type="Proteomes" id="UP000006426">
    <property type="component" value="Plasmid pmppla107"/>
</dbReference>
<sequence length="103" mass="11669">MQKSEIAQRLAKTNETEAENSRAEIGFNADLKNLSQQQQDLMKELQDQFGVSSLEELRTLYSNASKEDERAVSERETLVTRRKEIIDSVRDAVNRVNAPGSRG</sequence>
<reference evidence="2 3" key="1">
    <citation type="journal article" date="2011" name="PLoS Pathog.">
        <title>Dynamic evolution of pathogenicity revealed by sequencing and comparative genomics of 19 Pseudomonas syringae isolates.</title>
        <authorList>
            <person name="Baltrus D.A."/>
            <person name="Nishimura M.T."/>
            <person name="Romanchuk A."/>
            <person name="Chang J.H."/>
            <person name="Mukhtar M.S."/>
            <person name="Cherkis K."/>
            <person name="Roach J."/>
            <person name="Grant S.R."/>
            <person name="Jones C.D."/>
            <person name="Dangl J.L."/>
        </authorList>
    </citation>
    <scope>NUCLEOTIDE SEQUENCE [LARGE SCALE GENOMIC DNA]</scope>
    <source>
        <strain evidence="2 3">M301315</strain>
    </source>
</reference>
<keyword evidence="2" id="KW-0614">Plasmid</keyword>
<dbReference type="EMBL" id="CP031226">
    <property type="protein sequence ID" value="AXH59440.1"/>
    <property type="molecule type" value="Genomic_DNA"/>
</dbReference>
<geneLocation type="plasmid" evidence="3">
    <name>pmppla107</name>
</geneLocation>
<evidence type="ECO:0000256" key="1">
    <source>
        <dbReference type="SAM" id="MobiDB-lite"/>
    </source>
</evidence>
<organism evidence="2 3">
    <name type="scientific">Pseudomonas amygdali pv. lachrymans str. M301315</name>
    <dbReference type="NCBI Taxonomy" id="629260"/>
    <lineage>
        <taxon>Bacteria</taxon>
        <taxon>Pseudomonadati</taxon>
        <taxon>Pseudomonadota</taxon>
        <taxon>Gammaproteobacteria</taxon>
        <taxon>Pseudomonadales</taxon>
        <taxon>Pseudomonadaceae</taxon>
        <taxon>Pseudomonas</taxon>
        <taxon>Pseudomonas amygdali</taxon>
    </lineage>
</organism>
<protein>
    <submittedName>
        <fullName evidence="2">Uncharacterized protein</fullName>
    </submittedName>
</protein>
<evidence type="ECO:0000313" key="3">
    <source>
        <dbReference type="Proteomes" id="UP000006426"/>
    </source>
</evidence>
<evidence type="ECO:0000313" key="2">
    <source>
        <dbReference type="EMBL" id="AXH59440.1"/>
    </source>
</evidence>
<dbReference type="AlphaFoldDB" id="A0AAD0PUA3"/>
<proteinExistence type="predicted"/>
<name>A0AAD0PUA3_PSEAV</name>
<feature type="compositionally biased region" description="Basic and acidic residues" evidence="1">
    <location>
        <begin position="12"/>
        <end position="21"/>
    </location>
</feature>
<feature type="region of interest" description="Disordered" evidence="1">
    <location>
        <begin position="1"/>
        <end position="21"/>
    </location>
</feature>
<gene>
    <name evidence="2" type="ORF">PLA107_029890</name>
</gene>
<accession>A0AAD0PUA3</accession>